<dbReference type="OrthoDB" id="3218112at2759"/>
<protein>
    <submittedName>
        <fullName evidence="1">Uncharacterized protein</fullName>
    </submittedName>
</protein>
<dbReference type="EMBL" id="VDMD01000014">
    <property type="protein sequence ID" value="TRM62033.1"/>
    <property type="molecule type" value="Genomic_DNA"/>
</dbReference>
<proteinExistence type="predicted"/>
<dbReference type="STRING" id="97359.A0A550CB58"/>
<reference evidence="1 2" key="1">
    <citation type="journal article" date="2019" name="New Phytol.">
        <title>Comparative genomics reveals unique wood-decay strategies and fruiting body development in the Schizophyllaceae.</title>
        <authorList>
            <person name="Almasi E."/>
            <person name="Sahu N."/>
            <person name="Krizsan K."/>
            <person name="Balint B."/>
            <person name="Kovacs G.M."/>
            <person name="Kiss B."/>
            <person name="Cseklye J."/>
            <person name="Drula E."/>
            <person name="Henrissat B."/>
            <person name="Nagy I."/>
            <person name="Chovatia M."/>
            <person name="Adam C."/>
            <person name="LaButti K."/>
            <person name="Lipzen A."/>
            <person name="Riley R."/>
            <person name="Grigoriev I.V."/>
            <person name="Nagy L.G."/>
        </authorList>
    </citation>
    <scope>NUCLEOTIDE SEQUENCE [LARGE SCALE GENOMIC DNA]</scope>
    <source>
        <strain evidence="1 2">NL-1724</strain>
    </source>
</reference>
<evidence type="ECO:0000313" key="1">
    <source>
        <dbReference type="EMBL" id="TRM62033.1"/>
    </source>
</evidence>
<dbReference type="AlphaFoldDB" id="A0A550CB58"/>
<keyword evidence="2" id="KW-1185">Reference proteome</keyword>
<organism evidence="1 2">
    <name type="scientific">Schizophyllum amplum</name>
    <dbReference type="NCBI Taxonomy" id="97359"/>
    <lineage>
        <taxon>Eukaryota</taxon>
        <taxon>Fungi</taxon>
        <taxon>Dikarya</taxon>
        <taxon>Basidiomycota</taxon>
        <taxon>Agaricomycotina</taxon>
        <taxon>Agaricomycetes</taxon>
        <taxon>Agaricomycetidae</taxon>
        <taxon>Agaricales</taxon>
        <taxon>Schizophyllaceae</taxon>
        <taxon>Schizophyllum</taxon>
    </lineage>
</organism>
<comment type="caution">
    <text evidence="1">The sequence shown here is derived from an EMBL/GenBank/DDBJ whole genome shotgun (WGS) entry which is preliminary data.</text>
</comment>
<evidence type="ECO:0000313" key="2">
    <source>
        <dbReference type="Proteomes" id="UP000320762"/>
    </source>
</evidence>
<accession>A0A550CB58</accession>
<sequence length="229" mass="26085">MYDTMYFEALASQELKDSFPLISGILRLAVKYLITSYRKRCIGILSCYFPSGATWTFPKDFPGIRPSQCGAMISLARELNLLALLPSAFLILASYLTISSKTESIYAMPSLTTQDKADLCHGTLGLLTAQADDMFPFPHFFTPAETCQASGNCSVEAGSKNYRRQPYRVFIFVHEDFLNVKAVVCEACWVNVKNIFREGRQKTWERLPEIFHLGKDWNELRRIQDNDYS</sequence>
<gene>
    <name evidence="1" type="ORF">BD626DRAFT_499550</name>
</gene>
<dbReference type="Proteomes" id="UP000320762">
    <property type="component" value="Unassembled WGS sequence"/>
</dbReference>
<name>A0A550CB58_9AGAR</name>